<dbReference type="GO" id="GO:0015628">
    <property type="term" value="P:protein secretion by the type II secretion system"/>
    <property type="evidence" value="ECO:0007669"/>
    <property type="project" value="InterPro"/>
</dbReference>
<dbReference type="PROSITE" id="PS01141">
    <property type="entry name" value="T2SP_C"/>
    <property type="match status" value="1"/>
</dbReference>
<evidence type="ECO:0000313" key="11">
    <source>
        <dbReference type="EMBL" id="MZI94770.1"/>
    </source>
</evidence>
<dbReference type="InterPro" id="IPR036034">
    <property type="entry name" value="PDZ_sf"/>
</dbReference>
<dbReference type="Gene3D" id="2.30.30.830">
    <property type="match status" value="1"/>
</dbReference>
<keyword evidence="4" id="KW-1003">Cell membrane</keyword>
<dbReference type="GO" id="GO:0015627">
    <property type="term" value="C:type II protein secretion system complex"/>
    <property type="evidence" value="ECO:0007669"/>
    <property type="project" value="InterPro"/>
</dbReference>
<proteinExistence type="inferred from homology"/>
<gene>
    <name evidence="11" type="primary">gspC</name>
    <name evidence="11" type="ORF">F9817_16440</name>
</gene>
<reference evidence="11 12" key="1">
    <citation type="submission" date="2019-10" db="EMBL/GenBank/DDBJ databases">
        <title>Vibrio sp. nov. isolated from a shrimp pond.</title>
        <authorList>
            <person name="Gomez-Gil B."/>
            <person name="Enciso-Ibarra J."/>
            <person name="Enciso-Ibarra K."/>
            <person name="Bolan-Mejia C."/>
        </authorList>
    </citation>
    <scope>NUCLEOTIDE SEQUENCE [LARGE SCALE GENOMIC DNA]</scope>
    <source>
        <strain evidence="11 12">CAIM 722</strain>
    </source>
</reference>
<evidence type="ECO:0000256" key="8">
    <source>
        <dbReference type="ARBA" id="ARBA00022989"/>
    </source>
</evidence>
<dbReference type="RefSeq" id="WP_161157250.1">
    <property type="nucleotide sequence ID" value="NZ_WEKT01000036.1"/>
</dbReference>
<comment type="similarity">
    <text evidence="2">Belongs to the GSP C family.</text>
</comment>
<evidence type="ECO:0000256" key="4">
    <source>
        <dbReference type="ARBA" id="ARBA00022475"/>
    </source>
</evidence>
<dbReference type="Proteomes" id="UP000462621">
    <property type="component" value="Unassembled WGS sequence"/>
</dbReference>
<protein>
    <submittedName>
        <fullName evidence="11">Type II secretion system protein GspC</fullName>
    </submittedName>
</protein>
<dbReference type="EMBL" id="WEKT01000036">
    <property type="protein sequence ID" value="MZI94770.1"/>
    <property type="molecule type" value="Genomic_DNA"/>
</dbReference>
<dbReference type="NCBIfam" id="TIGR01713">
    <property type="entry name" value="typeII_sec_gspC"/>
    <property type="match status" value="1"/>
</dbReference>
<name>A0A7X4LMK4_9VIBR</name>
<keyword evidence="12" id="KW-1185">Reference proteome</keyword>
<organism evidence="11 12">
    <name type="scientific">Vibrio eleionomae</name>
    <dbReference type="NCBI Taxonomy" id="2653505"/>
    <lineage>
        <taxon>Bacteria</taxon>
        <taxon>Pseudomonadati</taxon>
        <taxon>Pseudomonadota</taxon>
        <taxon>Gammaproteobacteria</taxon>
        <taxon>Vibrionales</taxon>
        <taxon>Vibrionaceae</taxon>
        <taxon>Vibrio</taxon>
    </lineage>
</organism>
<feature type="domain" description="Type II secretion system protein GspC N-terminal" evidence="10">
    <location>
        <begin position="35"/>
        <end position="171"/>
    </location>
</feature>
<keyword evidence="6" id="KW-0812">Transmembrane</keyword>
<dbReference type="SUPFAM" id="SSF50156">
    <property type="entry name" value="PDZ domain-like"/>
    <property type="match status" value="1"/>
</dbReference>
<evidence type="ECO:0000313" key="12">
    <source>
        <dbReference type="Proteomes" id="UP000462621"/>
    </source>
</evidence>
<keyword evidence="5" id="KW-0997">Cell inner membrane</keyword>
<dbReference type="Pfam" id="PF11356">
    <property type="entry name" value="T2SSC"/>
    <property type="match status" value="1"/>
</dbReference>
<comment type="subcellular location">
    <subcellularLocation>
        <location evidence="1">Cell inner membrane</location>
    </subcellularLocation>
</comment>
<keyword evidence="9" id="KW-0472">Membrane</keyword>
<evidence type="ECO:0000256" key="6">
    <source>
        <dbReference type="ARBA" id="ARBA00022692"/>
    </source>
</evidence>
<keyword evidence="8" id="KW-1133">Transmembrane helix</keyword>
<sequence>MKFNWQFSPRINGMVSILKTNHWQQPCSFLLSIILLASCAWILGKTVWLVPKESKAIPTWAAAHVVVSKNDTSIDIDGLKKADLFGHYTPSKNTVSETVKVDAPKTRLNLILVGVVSSSDVHQSLAVISHQGSQDTYGIDEVIDGTRVKLKAVLADRVIINNEGRDETLMLDGLDYTKPTFNPTQPKPEVVMATPTQAEQAKLEDIRHQVKRDPRVLMKYIQLTMLKNDGKVTGYRLTPGSDGTLFRSVGLREGDIAVNVNGIDLTDTGALPKVLATLSNTKEINLTVKRDEQLHDIRIQL</sequence>
<dbReference type="InterPro" id="IPR001639">
    <property type="entry name" value="T2SS_protein-GspC"/>
</dbReference>
<evidence type="ECO:0000256" key="1">
    <source>
        <dbReference type="ARBA" id="ARBA00004533"/>
    </source>
</evidence>
<evidence type="ECO:0000256" key="2">
    <source>
        <dbReference type="ARBA" id="ARBA00007986"/>
    </source>
</evidence>
<evidence type="ECO:0000256" key="9">
    <source>
        <dbReference type="ARBA" id="ARBA00023136"/>
    </source>
</evidence>
<evidence type="ECO:0000256" key="3">
    <source>
        <dbReference type="ARBA" id="ARBA00022448"/>
    </source>
</evidence>
<comment type="caution">
    <text evidence="11">The sequence shown here is derived from an EMBL/GenBank/DDBJ whole genome shotgun (WGS) entry which is preliminary data.</text>
</comment>
<evidence type="ECO:0000256" key="7">
    <source>
        <dbReference type="ARBA" id="ARBA00022927"/>
    </source>
</evidence>
<dbReference type="GO" id="GO:0005886">
    <property type="term" value="C:plasma membrane"/>
    <property type="evidence" value="ECO:0007669"/>
    <property type="project" value="UniProtKB-SubCell"/>
</dbReference>
<evidence type="ECO:0000256" key="5">
    <source>
        <dbReference type="ARBA" id="ARBA00022519"/>
    </source>
</evidence>
<accession>A0A7X4LMK4</accession>
<keyword evidence="3" id="KW-0813">Transport</keyword>
<dbReference type="InterPro" id="IPR024961">
    <property type="entry name" value="T2SS_GspC_N"/>
</dbReference>
<keyword evidence="7" id="KW-0653">Protein transport</keyword>
<dbReference type="Gene3D" id="2.30.42.10">
    <property type="match status" value="1"/>
</dbReference>
<dbReference type="AlphaFoldDB" id="A0A7X4LMK4"/>
<evidence type="ECO:0000259" key="10">
    <source>
        <dbReference type="Pfam" id="PF11356"/>
    </source>
</evidence>